<feature type="transmembrane region" description="Helical" evidence="1">
    <location>
        <begin position="57"/>
        <end position="80"/>
    </location>
</feature>
<feature type="transmembrane region" description="Helical" evidence="1">
    <location>
        <begin position="162"/>
        <end position="182"/>
    </location>
</feature>
<evidence type="ECO:0000256" key="1">
    <source>
        <dbReference type="SAM" id="Phobius"/>
    </source>
</evidence>
<dbReference type="SUPFAM" id="SSF103473">
    <property type="entry name" value="MFS general substrate transporter"/>
    <property type="match status" value="1"/>
</dbReference>
<proteinExistence type="predicted"/>
<dbReference type="Proteomes" id="UP001253851">
    <property type="component" value="Unassembled WGS sequence"/>
</dbReference>
<feature type="transmembrane region" description="Helical" evidence="1">
    <location>
        <begin position="244"/>
        <end position="268"/>
    </location>
</feature>
<keyword evidence="1" id="KW-0812">Transmembrane</keyword>
<name>A0ABD5FGS0_ENTCA</name>
<comment type="caution">
    <text evidence="2">The sequence shown here is derived from an EMBL/GenBank/DDBJ whole genome shotgun (WGS) entry which is preliminary data.</text>
</comment>
<protein>
    <submittedName>
        <fullName evidence="2">MFS transporter</fullName>
    </submittedName>
</protein>
<feature type="transmembrane region" description="Helical" evidence="1">
    <location>
        <begin position="413"/>
        <end position="435"/>
    </location>
</feature>
<feature type="transmembrane region" description="Helical" evidence="1">
    <location>
        <begin position="274"/>
        <end position="294"/>
    </location>
</feature>
<dbReference type="InterPro" id="IPR039672">
    <property type="entry name" value="MFS_2"/>
</dbReference>
<evidence type="ECO:0000313" key="3">
    <source>
        <dbReference type="Proteomes" id="UP001253851"/>
    </source>
</evidence>
<dbReference type="EMBL" id="JARQDZ010000001">
    <property type="protein sequence ID" value="MDT2981261.1"/>
    <property type="molecule type" value="Genomic_DNA"/>
</dbReference>
<reference evidence="2 3" key="1">
    <citation type="submission" date="2023-03" db="EMBL/GenBank/DDBJ databases">
        <authorList>
            <person name="Shen W."/>
            <person name="Cai J."/>
        </authorList>
    </citation>
    <scope>NUCLEOTIDE SEQUENCE [LARGE SCALE GENOMIC DNA]</scope>
    <source>
        <strain evidence="2 3">B516</strain>
    </source>
</reference>
<sequence>MENVQESQALNEENEKLDLPKFFYWKGRDVSLSGLQVIVTGYLLLFSTDVLQLSPAFVGGLLMASKIINAFTNLFAGYLVDNTNTKLGRGRPYEFAVIGAWLCTVLLFSCPPEWSTTVKAIWIVIMYFFIFSIFNALLFAAQTPYMVRAFPSRTQMIKVSSYGGVVSMLGAMIVSITFPVMMGRLASSGGGWRSLILIYAVPLCLIGILRLIFVKEDTSIRVEEAGEKLKVKEIRQMFLKNKYVWLYAAIVGLFNVIQGMNISAQYFTYVVGNISLQGIMGMLSMIMLPVMFVFPKLMKKMSIANLIQMSAVLSGVGYLINFFAVANIPALIVGNVLASLVMLPLSYLGNVIIMNLATYNESMGLKRMEGSTNVSIGFVGQVSNGVGTGLIGILLGLSGYVGTNAFQPDGALLMIRGIYAIIPLLCMVGIFFLAWRFSALEKKIPELEQKKQD</sequence>
<dbReference type="RefSeq" id="WP_311956773.1">
    <property type="nucleotide sequence ID" value="NZ_JARQDZ010000001.1"/>
</dbReference>
<gene>
    <name evidence="2" type="ORF">P7I34_01210</name>
</gene>
<evidence type="ECO:0000313" key="2">
    <source>
        <dbReference type="EMBL" id="MDT2981261.1"/>
    </source>
</evidence>
<feature type="transmembrane region" description="Helical" evidence="1">
    <location>
        <begin position="30"/>
        <end position="51"/>
    </location>
</feature>
<accession>A0ABD5FGS0</accession>
<organism evidence="2 3">
    <name type="scientific">Enterococcus casseliflavus</name>
    <name type="common">Enterococcus flavescens</name>
    <dbReference type="NCBI Taxonomy" id="37734"/>
    <lineage>
        <taxon>Bacteria</taxon>
        <taxon>Bacillati</taxon>
        <taxon>Bacillota</taxon>
        <taxon>Bacilli</taxon>
        <taxon>Lactobacillales</taxon>
        <taxon>Enterococcaceae</taxon>
        <taxon>Enterococcus</taxon>
    </lineage>
</organism>
<dbReference type="Gene3D" id="1.20.1250.20">
    <property type="entry name" value="MFS general substrate transporter like domains"/>
    <property type="match status" value="1"/>
</dbReference>
<dbReference type="InterPro" id="IPR036259">
    <property type="entry name" value="MFS_trans_sf"/>
</dbReference>
<feature type="transmembrane region" description="Helical" evidence="1">
    <location>
        <begin position="194"/>
        <end position="213"/>
    </location>
</feature>
<feature type="transmembrane region" description="Helical" evidence="1">
    <location>
        <begin position="92"/>
        <end position="108"/>
    </location>
</feature>
<keyword evidence="1" id="KW-1133">Transmembrane helix</keyword>
<dbReference type="Pfam" id="PF13347">
    <property type="entry name" value="MFS_2"/>
    <property type="match status" value="1"/>
</dbReference>
<dbReference type="PANTHER" id="PTHR11328:SF24">
    <property type="entry name" value="MAJOR FACILITATOR SUPERFAMILY (MFS) PROFILE DOMAIN-CONTAINING PROTEIN"/>
    <property type="match status" value="1"/>
</dbReference>
<feature type="transmembrane region" description="Helical" evidence="1">
    <location>
        <begin position="120"/>
        <end position="141"/>
    </location>
</feature>
<keyword evidence="1" id="KW-0472">Membrane</keyword>
<feature type="transmembrane region" description="Helical" evidence="1">
    <location>
        <begin position="306"/>
        <end position="326"/>
    </location>
</feature>
<feature type="transmembrane region" description="Helical" evidence="1">
    <location>
        <begin position="332"/>
        <end position="357"/>
    </location>
</feature>
<dbReference type="AlphaFoldDB" id="A0ABD5FGS0"/>
<dbReference type="PANTHER" id="PTHR11328">
    <property type="entry name" value="MAJOR FACILITATOR SUPERFAMILY DOMAIN-CONTAINING PROTEIN"/>
    <property type="match status" value="1"/>
</dbReference>
<feature type="transmembrane region" description="Helical" evidence="1">
    <location>
        <begin position="378"/>
        <end position="401"/>
    </location>
</feature>